<organism evidence="7 8">
    <name type="scientific">Rhodocollybia butyracea</name>
    <dbReference type="NCBI Taxonomy" id="206335"/>
    <lineage>
        <taxon>Eukaryota</taxon>
        <taxon>Fungi</taxon>
        <taxon>Dikarya</taxon>
        <taxon>Basidiomycota</taxon>
        <taxon>Agaricomycotina</taxon>
        <taxon>Agaricomycetes</taxon>
        <taxon>Agaricomycetidae</taxon>
        <taxon>Agaricales</taxon>
        <taxon>Marasmiineae</taxon>
        <taxon>Omphalotaceae</taxon>
        <taxon>Rhodocollybia</taxon>
    </lineage>
</organism>
<keyword evidence="8" id="KW-1185">Reference proteome</keyword>
<dbReference type="OrthoDB" id="6730379at2759"/>
<accession>A0A9P5PZ38</accession>
<dbReference type="InterPro" id="IPR000504">
    <property type="entry name" value="RRM_dom"/>
</dbReference>
<evidence type="ECO:0000256" key="1">
    <source>
        <dbReference type="ARBA" id="ARBA00021141"/>
    </source>
</evidence>
<dbReference type="GO" id="GO:0003723">
    <property type="term" value="F:RNA binding"/>
    <property type="evidence" value="ECO:0007669"/>
    <property type="project" value="UniProtKB-UniRule"/>
</dbReference>
<keyword evidence="2 4" id="KW-0694">RNA-binding</keyword>
<dbReference type="Proteomes" id="UP000772434">
    <property type="component" value="Unassembled WGS sequence"/>
</dbReference>
<evidence type="ECO:0000256" key="4">
    <source>
        <dbReference type="PROSITE-ProRule" id="PRU00176"/>
    </source>
</evidence>
<name>A0A9P5PZ38_9AGAR</name>
<evidence type="ECO:0000313" key="7">
    <source>
        <dbReference type="EMBL" id="KAF9070660.1"/>
    </source>
</evidence>
<evidence type="ECO:0000313" key="8">
    <source>
        <dbReference type="Proteomes" id="UP000772434"/>
    </source>
</evidence>
<feature type="compositionally biased region" description="Low complexity" evidence="5">
    <location>
        <begin position="199"/>
        <end position="211"/>
    </location>
</feature>
<dbReference type="InterPro" id="IPR012677">
    <property type="entry name" value="Nucleotide-bd_a/b_plait_sf"/>
</dbReference>
<feature type="compositionally biased region" description="Basic and acidic residues" evidence="5">
    <location>
        <begin position="303"/>
        <end position="313"/>
    </location>
</feature>
<dbReference type="InterPro" id="IPR052462">
    <property type="entry name" value="SLIRP/GR-RBP-like"/>
</dbReference>
<sequence>MANDDDVNLTSPELLTTPEVSELLSFPTNTHVSPVPSSSSSSRQLLKDRLFIGNLHPSVDEYTLLQIFAKFGKVTKLDFLFHKSGALKGKPRGYAFLEYGTYDEAQKALSSANGKVLHGRKLIVTHAHQAPPDIDGGVSRQRKTMMETGRPTTLSILKSNVGGKHKDGTSDKIALMEAKLRELEASKPQINAEPGTSTLPASSLPSHHSLPLKPPPQIPASQSQRASVSKQLHTRPAGSPSFISSSHTPLSGSEPPAKKLKLAPSSGAQDQSKRSKCLLGVKIVKKRSPNPSPSATDDPPVIQEDRHVDTDAP</sequence>
<evidence type="ECO:0000256" key="2">
    <source>
        <dbReference type="ARBA" id="ARBA00022884"/>
    </source>
</evidence>
<feature type="compositionally biased region" description="Polar residues" evidence="5">
    <location>
        <begin position="219"/>
        <end position="231"/>
    </location>
</feature>
<dbReference type="InterPro" id="IPR035979">
    <property type="entry name" value="RBD_domain_sf"/>
</dbReference>
<dbReference type="AlphaFoldDB" id="A0A9P5PZ38"/>
<dbReference type="PANTHER" id="PTHR48027">
    <property type="entry name" value="HETEROGENEOUS NUCLEAR RIBONUCLEOPROTEIN 87F-RELATED"/>
    <property type="match status" value="1"/>
</dbReference>
<feature type="domain" description="RRM" evidence="6">
    <location>
        <begin position="48"/>
        <end position="129"/>
    </location>
</feature>
<dbReference type="PROSITE" id="PS50102">
    <property type="entry name" value="RRM"/>
    <property type="match status" value="1"/>
</dbReference>
<dbReference type="Gene3D" id="3.30.70.330">
    <property type="match status" value="1"/>
</dbReference>
<gene>
    <name evidence="7" type="ORF">BDP27DRAFT_1292181</name>
</gene>
<dbReference type="InterPro" id="IPR039157">
    <property type="entry name" value="RBM18_RRM"/>
</dbReference>
<reference evidence="7" key="1">
    <citation type="submission" date="2020-11" db="EMBL/GenBank/DDBJ databases">
        <authorList>
            <consortium name="DOE Joint Genome Institute"/>
            <person name="Ahrendt S."/>
            <person name="Riley R."/>
            <person name="Andreopoulos W."/>
            <person name="Labutti K."/>
            <person name="Pangilinan J."/>
            <person name="Ruiz-Duenas F.J."/>
            <person name="Barrasa J.M."/>
            <person name="Sanchez-Garcia M."/>
            <person name="Camarero S."/>
            <person name="Miyauchi S."/>
            <person name="Serrano A."/>
            <person name="Linde D."/>
            <person name="Babiker R."/>
            <person name="Drula E."/>
            <person name="Ayuso-Fernandez I."/>
            <person name="Pacheco R."/>
            <person name="Padilla G."/>
            <person name="Ferreira P."/>
            <person name="Barriuso J."/>
            <person name="Kellner H."/>
            <person name="Castanera R."/>
            <person name="Alfaro M."/>
            <person name="Ramirez L."/>
            <person name="Pisabarro A.G."/>
            <person name="Kuo A."/>
            <person name="Tritt A."/>
            <person name="Lipzen A."/>
            <person name="He G."/>
            <person name="Yan M."/>
            <person name="Ng V."/>
            <person name="Cullen D."/>
            <person name="Martin F."/>
            <person name="Rosso M.-N."/>
            <person name="Henrissat B."/>
            <person name="Hibbett D."/>
            <person name="Martinez A.T."/>
            <person name="Grigoriev I.V."/>
        </authorList>
    </citation>
    <scope>NUCLEOTIDE SEQUENCE</scope>
    <source>
        <strain evidence="7">AH 40177</strain>
    </source>
</reference>
<evidence type="ECO:0000256" key="3">
    <source>
        <dbReference type="ARBA" id="ARBA00030780"/>
    </source>
</evidence>
<dbReference type="EMBL" id="JADNRY010000038">
    <property type="protein sequence ID" value="KAF9070660.1"/>
    <property type="molecule type" value="Genomic_DNA"/>
</dbReference>
<dbReference type="CDD" id="cd12355">
    <property type="entry name" value="RRM_RBM18"/>
    <property type="match status" value="1"/>
</dbReference>
<comment type="caution">
    <text evidence="7">The sequence shown here is derived from an EMBL/GenBank/DDBJ whole genome shotgun (WGS) entry which is preliminary data.</text>
</comment>
<feature type="region of interest" description="Disordered" evidence="5">
    <location>
        <begin position="185"/>
        <end position="313"/>
    </location>
</feature>
<evidence type="ECO:0000256" key="5">
    <source>
        <dbReference type="SAM" id="MobiDB-lite"/>
    </source>
</evidence>
<dbReference type="Pfam" id="PF00076">
    <property type="entry name" value="RRM_1"/>
    <property type="match status" value="1"/>
</dbReference>
<dbReference type="SMART" id="SM00360">
    <property type="entry name" value="RRM"/>
    <property type="match status" value="1"/>
</dbReference>
<protein>
    <recommendedName>
        <fullName evidence="1">Probable RNA-binding protein 18</fullName>
    </recommendedName>
    <alternativeName>
        <fullName evidence="3">RNA-binding motif protein 18</fullName>
    </alternativeName>
</protein>
<feature type="compositionally biased region" description="Polar residues" evidence="5">
    <location>
        <begin position="241"/>
        <end position="251"/>
    </location>
</feature>
<dbReference type="SUPFAM" id="SSF54928">
    <property type="entry name" value="RNA-binding domain, RBD"/>
    <property type="match status" value="1"/>
</dbReference>
<proteinExistence type="predicted"/>
<evidence type="ECO:0000259" key="6">
    <source>
        <dbReference type="PROSITE" id="PS50102"/>
    </source>
</evidence>